<comment type="caution">
    <text evidence="2">The sequence shown here is derived from an EMBL/GenBank/DDBJ whole genome shotgun (WGS) entry which is preliminary data.</text>
</comment>
<reference evidence="2 3" key="1">
    <citation type="submission" date="2020-01" db="EMBL/GenBank/DDBJ databases">
        <title>Insect and environment-associated Actinomycetes.</title>
        <authorList>
            <person name="Currrie C."/>
            <person name="Chevrette M."/>
            <person name="Carlson C."/>
            <person name="Stubbendieck R."/>
            <person name="Wendt-Pienkowski E."/>
        </authorList>
    </citation>
    <scope>NUCLEOTIDE SEQUENCE [LARGE SCALE GENOMIC DNA]</scope>
    <source>
        <strain evidence="2 3">SID14438</strain>
    </source>
</reference>
<evidence type="ECO:0008006" key="4">
    <source>
        <dbReference type="Google" id="ProtNLM"/>
    </source>
</evidence>
<feature type="compositionally biased region" description="Basic and acidic residues" evidence="1">
    <location>
        <begin position="1"/>
        <end position="19"/>
    </location>
</feature>
<dbReference type="EMBL" id="JAAGME010001057">
    <property type="protein sequence ID" value="NEB70424.1"/>
    <property type="molecule type" value="Genomic_DNA"/>
</dbReference>
<evidence type="ECO:0000256" key="1">
    <source>
        <dbReference type="SAM" id="MobiDB-lite"/>
    </source>
</evidence>
<accession>A0A6N9VC06</accession>
<dbReference type="AlphaFoldDB" id="A0A6N9VC06"/>
<feature type="non-terminal residue" evidence="2">
    <location>
        <position position="1"/>
    </location>
</feature>
<feature type="compositionally biased region" description="Low complexity" evidence="1">
    <location>
        <begin position="51"/>
        <end position="75"/>
    </location>
</feature>
<evidence type="ECO:0000313" key="2">
    <source>
        <dbReference type="EMBL" id="NEB70424.1"/>
    </source>
</evidence>
<feature type="region of interest" description="Disordered" evidence="1">
    <location>
        <begin position="1"/>
        <end position="79"/>
    </location>
</feature>
<evidence type="ECO:0000313" key="3">
    <source>
        <dbReference type="Proteomes" id="UP000471648"/>
    </source>
</evidence>
<organism evidence="2 3">
    <name type="scientific">Streptomyces microflavus</name>
    <name type="common">Streptomyces lipmanii</name>
    <dbReference type="NCBI Taxonomy" id="1919"/>
    <lineage>
        <taxon>Bacteria</taxon>
        <taxon>Bacillati</taxon>
        <taxon>Actinomycetota</taxon>
        <taxon>Actinomycetes</taxon>
        <taxon>Kitasatosporales</taxon>
        <taxon>Streptomycetaceae</taxon>
        <taxon>Streptomyces</taxon>
    </lineage>
</organism>
<proteinExistence type="predicted"/>
<protein>
    <recommendedName>
        <fullName evidence="4">Helix-turn-helix domain-containing protein</fullName>
    </recommendedName>
</protein>
<feature type="compositionally biased region" description="Low complexity" evidence="1">
    <location>
        <begin position="20"/>
        <end position="34"/>
    </location>
</feature>
<dbReference type="Proteomes" id="UP000471648">
    <property type="component" value="Unassembled WGS sequence"/>
</dbReference>
<gene>
    <name evidence="2" type="ORF">G3I39_25685</name>
</gene>
<sequence length="128" mass="13513">EQAERAEKREEAEARERARQAQLAALHAAARPQQTSPQRRIANSAANTKRPAANTSANTTPPAANTPANSAANTSAKRKLLEPEARAAVAAGVAEGLGVRELARRTGWSVAWVSDRRNEALANKAVAA</sequence>
<name>A0A6N9VC06_STRMI</name>